<keyword evidence="10" id="KW-1185">Reference proteome</keyword>
<evidence type="ECO:0000256" key="7">
    <source>
        <dbReference type="SAM" id="Phobius"/>
    </source>
</evidence>
<dbReference type="Pfam" id="PF12833">
    <property type="entry name" value="HTH_18"/>
    <property type="match status" value="1"/>
</dbReference>
<gene>
    <name evidence="9" type="ORF">BJ971_003649</name>
</gene>
<feature type="transmembrane region" description="Helical" evidence="7">
    <location>
        <begin position="20"/>
        <end position="36"/>
    </location>
</feature>
<accession>A0A7W7HYF6</accession>
<evidence type="ECO:0000256" key="5">
    <source>
        <dbReference type="ARBA" id="ARBA00074140"/>
    </source>
</evidence>
<evidence type="ECO:0000256" key="1">
    <source>
        <dbReference type="ARBA" id="ARBA00022491"/>
    </source>
</evidence>
<dbReference type="RefSeq" id="WP_260415066.1">
    <property type="nucleotide sequence ID" value="NZ_JACHNH010000001.1"/>
</dbReference>
<dbReference type="EMBL" id="JACHNH010000001">
    <property type="protein sequence ID" value="MBB4763093.1"/>
    <property type="molecule type" value="Genomic_DNA"/>
</dbReference>
<evidence type="ECO:0000256" key="2">
    <source>
        <dbReference type="ARBA" id="ARBA00023015"/>
    </source>
</evidence>
<reference evidence="9 10" key="1">
    <citation type="submission" date="2020-08" db="EMBL/GenBank/DDBJ databases">
        <title>Sequencing the genomes of 1000 actinobacteria strains.</title>
        <authorList>
            <person name="Klenk H.-P."/>
        </authorList>
    </citation>
    <scope>NUCLEOTIDE SEQUENCE [LARGE SCALE GENOMIC DNA]</scope>
    <source>
        <strain evidence="9 10">DSM 43149</strain>
    </source>
</reference>
<evidence type="ECO:0000256" key="6">
    <source>
        <dbReference type="ARBA" id="ARBA00079449"/>
    </source>
</evidence>
<dbReference type="FunFam" id="1.10.10.60:FF:000132">
    <property type="entry name" value="AraC family transcriptional regulator"/>
    <property type="match status" value="1"/>
</dbReference>
<sequence>MVEELRDHPAQPGGPLGQQLLLGVLVAVVVLDRFLALEAQVRAGRAAAAQAGSAITFDPATCPIAWSRPTGVSGGSLLRELITYLYRSDPRDPDRFHAEALMFSQLTPLRPYDIHVTMPTDPRIRVIAERLITDPADSRELSAWADYTHAGLRTLTRLFQNETGLSFARWRTQVRVRAAISMLAAGATVDSVARRVGYRKTGAFIAAFRRVTGQTPGTYLRA</sequence>
<dbReference type="InterPro" id="IPR009057">
    <property type="entry name" value="Homeodomain-like_sf"/>
</dbReference>
<keyword evidence="3 9" id="KW-0238">DNA-binding</keyword>
<keyword evidence="1" id="KW-0678">Repressor</keyword>
<keyword evidence="2" id="KW-0805">Transcription regulation</keyword>
<dbReference type="PROSITE" id="PS01124">
    <property type="entry name" value="HTH_ARAC_FAMILY_2"/>
    <property type="match status" value="1"/>
</dbReference>
<dbReference type="GO" id="GO:0003700">
    <property type="term" value="F:DNA-binding transcription factor activity"/>
    <property type="evidence" value="ECO:0007669"/>
    <property type="project" value="InterPro"/>
</dbReference>
<dbReference type="PANTHER" id="PTHR11019">
    <property type="entry name" value="HTH-TYPE TRANSCRIPTIONAL REGULATOR NIMR"/>
    <property type="match status" value="1"/>
</dbReference>
<keyword evidence="7" id="KW-1133">Transmembrane helix</keyword>
<dbReference type="PANTHER" id="PTHR11019:SF199">
    <property type="entry name" value="HTH-TYPE TRANSCRIPTIONAL REGULATOR NIMR"/>
    <property type="match status" value="1"/>
</dbReference>
<dbReference type="InterPro" id="IPR018060">
    <property type="entry name" value="HTH_AraC"/>
</dbReference>
<organism evidence="9 10">
    <name type="scientific">Actinoplanes digitatis</name>
    <dbReference type="NCBI Taxonomy" id="1868"/>
    <lineage>
        <taxon>Bacteria</taxon>
        <taxon>Bacillati</taxon>
        <taxon>Actinomycetota</taxon>
        <taxon>Actinomycetes</taxon>
        <taxon>Micromonosporales</taxon>
        <taxon>Micromonosporaceae</taxon>
        <taxon>Actinoplanes</taxon>
    </lineage>
</organism>
<comment type="caution">
    <text evidence="9">The sequence shown here is derived from an EMBL/GenBank/DDBJ whole genome shotgun (WGS) entry which is preliminary data.</text>
</comment>
<name>A0A7W7HYF6_9ACTN</name>
<evidence type="ECO:0000256" key="4">
    <source>
        <dbReference type="ARBA" id="ARBA00023163"/>
    </source>
</evidence>
<evidence type="ECO:0000313" key="10">
    <source>
        <dbReference type="Proteomes" id="UP000578112"/>
    </source>
</evidence>
<dbReference type="Proteomes" id="UP000578112">
    <property type="component" value="Unassembled WGS sequence"/>
</dbReference>
<proteinExistence type="predicted"/>
<dbReference type="Gene3D" id="1.10.10.60">
    <property type="entry name" value="Homeodomain-like"/>
    <property type="match status" value="1"/>
</dbReference>
<keyword evidence="7" id="KW-0472">Membrane</keyword>
<dbReference type="GO" id="GO:0043565">
    <property type="term" value="F:sequence-specific DNA binding"/>
    <property type="evidence" value="ECO:0007669"/>
    <property type="project" value="InterPro"/>
</dbReference>
<dbReference type="SMART" id="SM00342">
    <property type="entry name" value="HTH_ARAC"/>
    <property type="match status" value="1"/>
</dbReference>
<feature type="domain" description="HTH araC/xylS-type" evidence="8">
    <location>
        <begin position="125"/>
        <end position="222"/>
    </location>
</feature>
<dbReference type="SUPFAM" id="SSF46689">
    <property type="entry name" value="Homeodomain-like"/>
    <property type="match status" value="2"/>
</dbReference>
<keyword evidence="4" id="KW-0804">Transcription</keyword>
<evidence type="ECO:0000259" key="8">
    <source>
        <dbReference type="PROSITE" id="PS01124"/>
    </source>
</evidence>
<protein>
    <recommendedName>
        <fullName evidence="5">HTH-type transcriptional regulator RipA</fullName>
    </recommendedName>
    <alternativeName>
        <fullName evidence="6">Repressor of iron proteins A</fullName>
    </alternativeName>
</protein>
<dbReference type="InterPro" id="IPR018062">
    <property type="entry name" value="HTH_AraC-typ_CS"/>
</dbReference>
<evidence type="ECO:0000313" key="9">
    <source>
        <dbReference type="EMBL" id="MBB4763093.1"/>
    </source>
</evidence>
<keyword evidence="7" id="KW-0812">Transmembrane</keyword>
<dbReference type="AlphaFoldDB" id="A0A7W7HYF6"/>
<dbReference type="PROSITE" id="PS00041">
    <property type="entry name" value="HTH_ARAC_FAMILY_1"/>
    <property type="match status" value="1"/>
</dbReference>
<evidence type="ECO:0000256" key="3">
    <source>
        <dbReference type="ARBA" id="ARBA00023125"/>
    </source>
</evidence>